<protein>
    <submittedName>
        <fullName evidence="2">Uncharacterized protein</fullName>
    </submittedName>
</protein>
<evidence type="ECO:0000313" key="2">
    <source>
        <dbReference type="EMBL" id="OQD76756.1"/>
    </source>
</evidence>
<accession>A0A1V6PJP8</accession>
<evidence type="ECO:0000256" key="1">
    <source>
        <dbReference type="SAM" id="MobiDB-lite"/>
    </source>
</evidence>
<feature type="region of interest" description="Disordered" evidence="1">
    <location>
        <begin position="103"/>
        <end position="125"/>
    </location>
</feature>
<evidence type="ECO:0000313" key="3">
    <source>
        <dbReference type="Proteomes" id="UP000191672"/>
    </source>
</evidence>
<keyword evidence="3" id="KW-1185">Reference proteome</keyword>
<dbReference type="AlphaFoldDB" id="A0A1V6PJP8"/>
<dbReference type="EMBL" id="MDYN01000120">
    <property type="protein sequence ID" value="OQD76756.1"/>
    <property type="molecule type" value="Genomic_DNA"/>
</dbReference>
<comment type="caution">
    <text evidence="2">The sequence shown here is derived from an EMBL/GenBank/DDBJ whole genome shotgun (WGS) entry which is preliminary data.</text>
</comment>
<dbReference type="Proteomes" id="UP000191672">
    <property type="component" value="Unassembled WGS sequence"/>
</dbReference>
<feature type="non-terminal residue" evidence="2">
    <location>
        <position position="125"/>
    </location>
</feature>
<feature type="region of interest" description="Disordered" evidence="1">
    <location>
        <begin position="1"/>
        <end position="37"/>
    </location>
</feature>
<proteinExistence type="predicted"/>
<gene>
    <name evidence="2" type="ORF">PENANT_c120G10131</name>
</gene>
<organism evidence="2 3">
    <name type="scientific">Penicillium antarcticum</name>
    <dbReference type="NCBI Taxonomy" id="416450"/>
    <lineage>
        <taxon>Eukaryota</taxon>
        <taxon>Fungi</taxon>
        <taxon>Dikarya</taxon>
        <taxon>Ascomycota</taxon>
        <taxon>Pezizomycotina</taxon>
        <taxon>Eurotiomycetes</taxon>
        <taxon>Eurotiomycetidae</taxon>
        <taxon>Eurotiales</taxon>
        <taxon>Aspergillaceae</taxon>
        <taxon>Penicillium</taxon>
    </lineage>
</organism>
<sequence>MQAQGCPVFSLGDTTSTGNARPVSGPSASQMADTKHKGLRIQSSILRECTIEKAWLESCTPQNCVVLNVQSAHSTRLRNSLNLDIDFAKRNEARESVVLEWNPEYTKAPTEKVPTNDHIGGQSAE</sequence>
<reference evidence="3" key="1">
    <citation type="journal article" date="2017" name="Nat. Microbiol.">
        <title>Global analysis of biosynthetic gene clusters reveals vast potential of secondary metabolite production in Penicillium species.</title>
        <authorList>
            <person name="Nielsen J.C."/>
            <person name="Grijseels S."/>
            <person name="Prigent S."/>
            <person name="Ji B."/>
            <person name="Dainat J."/>
            <person name="Nielsen K.F."/>
            <person name="Frisvad J.C."/>
            <person name="Workman M."/>
            <person name="Nielsen J."/>
        </authorList>
    </citation>
    <scope>NUCLEOTIDE SEQUENCE [LARGE SCALE GENOMIC DNA]</scope>
    <source>
        <strain evidence="3">IBT 31811</strain>
    </source>
</reference>
<name>A0A1V6PJP8_9EURO</name>